<gene>
    <name evidence="1" type="ORF">F4821DRAFT_246059</name>
</gene>
<keyword evidence="2" id="KW-1185">Reference proteome</keyword>
<accession>A0ACC0CR88</accession>
<evidence type="ECO:0000313" key="1">
    <source>
        <dbReference type="EMBL" id="KAI6082909.1"/>
    </source>
</evidence>
<sequence>MMERDSKKLHVSFFRSLPIMNLLGAFSYPVSVLSSLWAGTATPAQSAGSPRVTSKPSWSCLQDMLRDRAEMHQPGRLLFYSLGDTSNYTSISYSSLYAKAHRNSLIVRSLPLFEEGQPILILLDDHLDCITWFWSVLLANAVPVLLPPFHNIEDYRHKQQLSLSLLLESPICITRESSLHLFEKGHSFRIHTVESSVTIDVRPSPSRDPLIPSRANQLAILMLTSGSTGSPKAVRLSHKQIMAAVEGKASVRPLPANRPFLNWVGLDHVASLVEIHLQAMWLGVDQIHVHAADIISSPLSFLDLLDRHQVSRSFAPNFFLAKLVSAAIAAPESRKWDLSNLVVLASGGEANDVEICVKVNSLLQRYGAPCNVLTPGFGMTETCAGAIFNLDCPDYDVKMGHTTASLGRCMKGIEMRITNDQDGSELAQRGEPGNLEVRGQVVFDGYYRNADATAKSFSSDGWFRTGDQGVIDREGNLNLVGRVKDVFNINGAKVMSSDIQMSLEQALGSRVARVVCFPSRGAHTEQITVTYVPREWPMRIEDINEIERIAEQACMANIASRPLIFSLSEHSAPLLPVSTLGKVSRAKMRALYEVGAFSEDVHLHREALESFKRDKLQLSIDTITETEAPFIDDFAKTLNIDCSSIGPDTTVFELGFTSMDLIRLKKRIQCRMNVVIPLITLMKHPTARLLAAALGTSHVSPSQEMSVLDGYDPVVTFQSSGSKTPLWLVHPGVGEVLVFVGLAQHLSKDDRPVYGLRARGFEPPQRRFQSITEAVETYTAAIRKRQPRGPYAIAGYSYGTMLAFEITKKLEAGGQGDKVRFLGSLNLPPHIKMRMRQLNWNMCLLHLTYFLGLTTETQADEMERMEFRTMSRPEALSEVLRIVDKARMDELGFDEQVLTRWTEVAYGLQSMAAEYEPQGAVDVIDVFHAIPLKIAAATREEWVQVHLSKWADFCRTEPRFHEVSGSHYTMIGPEYVESFSAILQEALRERGL</sequence>
<dbReference type="EMBL" id="MU394361">
    <property type="protein sequence ID" value="KAI6082909.1"/>
    <property type="molecule type" value="Genomic_DNA"/>
</dbReference>
<comment type="caution">
    <text evidence="1">The sequence shown here is derived from an EMBL/GenBank/DDBJ whole genome shotgun (WGS) entry which is preliminary data.</text>
</comment>
<evidence type="ECO:0000313" key="2">
    <source>
        <dbReference type="Proteomes" id="UP001497680"/>
    </source>
</evidence>
<dbReference type="Proteomes" id="UP001497680">
    <property type="component" value="Unassembled WGS sequence"/>
</dbReference>
<organism evidence="1 2">
    <name type="scientific">Hypoxylon rubiginosum</name>
    <dbReference type="NCBI Taxonomy" id="110542"/>
    <lineage>
        <taxon>Eukaryota</taxon>
        <taxon>Fungi</taxon>
        <taxon>Dikarya</taxon>
        <taxon>Ascomycota</taxon>
        <taxon>Pezizomycotina</taxon>
        <taxon>Sordariomycetes</taxon>
        <taxon>Xylariomycetidae</taxon>
        <taxon>Xylariales</taxon>
        <taxon>Hypoxylaceae</taxon>
        <taxon>Hypoxylon</taxon>
    </lineage>
</organism>
<proteinExistence type="predicted"/>
<reference evidence="1 2" key="1">
    <citation type="journal article" date="2022" name="New Phytol.">
        <title>Ecological generalism drives hyperdiversity of secondary metabolite gene clusters in xylarialean endophytes.</title>
        <authorList>
            <person name="Franco M.E.E."/>
            <person name="Wisecaver J.H."/>
            <person name="Arnold A.E."/>
            <person name="Ju Y.M."/>
            <person name="Slot J.C."/>
            <person name="Ahrendt S."/>
            <person name="Moore L.P."/>
            <person name="Eastman K.E."/>
            <person name="Scott K."/>
            <person name="Konkel Z."/>
            <person name="Mondo S.J."/>
            <person name="Kuo A."/>
            <person name="Hayes R.D."/>
            <person name="Haridas S."/>
            <person name="Andreopoulos B."/>
            <person name="Riley R."/>
            <person name="LaButti K."/>
            <person name="Pangilinan J."/>
            <person name="Lipzen A."/>
            <person name="Amirebrahimi M."/>
            <person name="Yan J."/>
            <person name="Adam C."/>
            <person name="Keymanesh K."/>
            <person name="Ng V."/>
            <person name="Louie K."/>
            <person name="Northen T."/>
            <person name="Drula E."/>
            <person name="Henrissat B."/>
            <person name="Hsieh H.M."/>
            <person name="Youens-Clark K."/>
            <person name="Lutzoni F."/>
            <person name="Miadlikowska J."/>
            <person name="Eastwood D.C."/>
            <person name="Hamelin R.C."/>
            <person name="Grigoriev I.V."/>
            <person name="U'Ren J.M."/>
        </authorList>
    </citation>
    <scope>NUCLEOTIDE SEQUENCE [LARGE SCALE GENOMIC DNA]</scope>
    <source>
        <strain evidence="1 2">ER1909</strain>
    </source>
</reference>
<protein>
    <submittedName>
        <fullName evidence="1">Uncharacterized protein</fullName>
    </submittedName>
</protein>
<name>A0ACC0CR88_9PEZI</name>